<comment type="caution">
    <text evidence="10">The sequence shown here is derived from an EMBL/GenBank/DDBJ whole genome shotgun (WGS) entry which is preliminary data.</text>
</comment>
<dbReference type="OrthoDB" id="9758923at2"/>
<keyword evidence="11" id="KW-1185">Reference proteome</keyword>
<dbReference type="InterPro" id="IPR051563">
    <property type="entry name" value="Glycosyl_Hydrolase_51"/>
</dbReference>
<dbReference type="SUPFAM" id="SSF49899">
    <property type="entry name" value="Concanavalin A-like lectins/glucanases"/>
    <property type="match status" value="1"/>
</dbReference>
<evidence type="ECO:0000256" key="2">
    <source>
        <dbReference type="ARBA" id="ARBA00007186"/>
    </source>
</evidence>
<dbReference type="InterPro" id="IPR013320">
    <property type="entry name" value="ConA-like_dom_sf"/>
</dbReference>
<dbReference type="Proteomes" id="UP000309128">
    <property type="component" value="Unassembled WGS sequence"/>
</dbReference>
<dbReference type="GO" id="GO:0046556">
    <property type="term" value="F:alpha-L-arabinofuranosidase activity"/>
    <property type="evidence" value="ECO:0007669"/>
    <property type="project" value="UniProtKB-EC"/>
</dbReference>
<feature type="signal peptide" evidence="8">
    <location>
        <begin position="1"/>
        <end position="21"/>
    </location>
</feature>
<dbReference type="RefSeq" id="WP_138666834.1">
    <property type="nucleotide sequence ID" value="NZ_VCKY01000043.1"/>
</dbReference>
<dbReference type="EC" id="3.2.1.55" evidence="3"/>
<evidence type="ECO:0000313" key="10">
    <source>
        <dbReference type="EMBL" id="TMR21417.1"/>
    </source>
</evidence>
<dbReference type="GO" id="GO:0046373">
    <property type="term" value="P:L-arabinose metabolic process"/>
    <property type="evidence" value="ECO:0007669"/>
    <property type="project" value="InterPro"/>
</dbReference>
<dbReference type="InterPro" id="IPR010720">
    <property type="entry name" value="Alpha-L-AF_C"/>
</dbReference>
<dbReference type="InterPro" id="IPR041542">
    <property type="entry name" value="GH43_C2"/>
</dbReference>
<evidence type="ECO:0000256" key="6">
    <source>
        <dbReference type="ARBA" id="ARBA00023180"/>
    </source>
</evidence>
<dbReference type="EMBL" id="VCKY01000043">
    <property type="protein sequence ID" value="TMR21417.1"/>
    <property type="molecule type" value="Genomic_DNA"/>
</dbReference>
<evidence type="ECO:0000256" key="5">
    <source>
        <dbReference type="ARBA" id="ARBA00022801"/>
    </source>
</evidence>
<keyword evidence="5" id="KW-0378">Hydrolase</keyword>
<comment type="catalytic activity">
    <reaction evidence="1">
        <text>Hydrolysis of terminal non-reducing alpha-L-arabinofuranoside residues in alpha-L-arabinosides.</text>
        <dbReference type="EC" id="3.2.1.55"/>
    </reaction>
</comment>
<feature type="chain" id="PRO_5039583802" description="non-reducing end alpha-L-arabinofuranosidase" evidence="8">
    <location>
        <begin position="22"/>
        <end position="398"/>
    </location>
</feature>
<keyword evidence="6" id="KW-0325">Glycoprotein</keyword>
<dbReference type="PANTHER" id="PTHR31776:SF0">
    <property type="entry name" value="ALPHA-L-ARABINOFURANOSIDASE 1"/>
    <property type="match status" value="1"/>
</dbReference>
<name>A0A5S4FL14_9ACTN</name>
<dbReference type="Pfam" id="PF17851">
    <property type="entry name" value="GH43_C2"/>
    <property type="match status" value="1"/>
</dbReference>
<evidence type="ECO:0000256" key="3">
    <source>
        <dbReference type="ARBA" id="ARBA00012670"/>
    </source>
</evidence>
<reference evidence="10 11" key="1">
    <citation type="submission" date="2019-05" db="EMBL/GenBank/DDBJ databases">
        <title>Draft genome sequence of Nonomuraea turkmeniaca DSM 43926.</title>
        <authorList>
            <person name="Saricaoglu S."/>
            <person name="Isik K."/>
        </authorList>
    </citation>
    <scope>NUCLEOTIDE SEQUENCE [LARGE SCALE GENOMIC DNA]</scope>
    <source>
        <strain evidence="10 11">DSM 43926</strain>
    </source>
</reference>
<proteinExistence type="inferred from homology"/>
<evidence type="ECO:0000256" key="7">
    <source>
        <dbReference type="SAM" id="MobiDB-lite"/>
    </source>
</evidence>
<dbReference type="SMART" id="SM00813">
    <property type="entry name" value="Alpha-L-AF_C"/>
    <property type="match status" value="1"/>
</dbReference>
<feature type="domain" description="Alpha-L-arabinofuranosidase C-terminal" evidence="9">
    <location>
        <begin position="273"/>
        <end position="393"/>
    </location>
</feature>
<evidence type="ECO:0000256" key="4">
    <source>
        <dbReference type="ARBA" id="ARBA00022729"/>
    </source>
</evidence>
<dbReference type="InterPro" id="IPR017853">
    <property type="entry name" value="GH"/>
</dbReference>
<evidence type="ECO:0000256" key="8">
    <source>
        <dbReference type="SAM" id="SignalP"/>
    </source>
</evidence>
<feature type="region of interest" description="Disordered" evidence="7">
    <location>
        <begin position="377"/>
        <end position="398"/>
    </location>
</feature>
<evidence type="ECO:0000259" key="9">
    <source>
        <dbReference type="SMART" id="SM00813"/>
    </source>
</evidence>
<dbReference type="SUPFAM" id="SSF51445">
    <property type="entry name" value="(Trans)glycosidases"/>
    <property type="match status" value="1"/>
</dbReference>
<dbReference type="Pfam" id="PF22848">
    <property type="entry name" value="ASD1_dom"/>
    <property type="match status" value="1"/>
</dbReference>
<keyword evidence="4 8" id="KW-0732">Signal</keyword>
<evidence type="ECO:0000256" key="1">
    <source>
        <dbReference type="ARBA" id="ARBA00001462"/>
    </source>
</evidence>
<comment type="similarity">
    <text evidence="2">Belongs to the glycosyl hydrolase 51 family.</text>
</comment>
<dbReference type="InterPro" id="IPR055235">
    <property type="entry name" value="ASD1_cat"/>
</dbReference>
<evidence type="ECO:0000313" key="11">
    <source>
        <dbReference type="Proteomes" id="UP000309128"/>
    </source>
</evidence>
<sequence length="398" mass="43421">MMRIALSALLMAGLLAPPPAAALAEPIPEGAVVDQFDGTTLGADWTVLSPDDSRWSVSASTLHVDTLTGDTHQGTKNARNLFLVDVPAGDFEVVTKLSAPVTLDYQSAGLLAWQDWDNYVRAGLAHVGFAGGPVIETATEAGAAFTSNFAARPGSSAEIIKLARTGDEWASLGHPKPFGLDYIGLGNEEIYPEFFTNYPKFADAVRAKYPDIKIISNSGQTSGGAWFDRMWQFARDQKADLVDEHYYNNPAWFLANNHRYDSYDRNGPKVFVGEYASRGNTFHNALSEASYMTGNSDVVEMASYAPLLANVDYVDWTPDLIWFDNDQAYGSPSYYVQRLFSTNVGDRVVPSTFEAEARPVEDIKGAVGLGAWRGGVQGRRHGDAQGRQRPGHGCPQHR</sequence>
<organism evidence="10 11">
    <name type="scientific">Nonomuraea turkmeniaca</name>
    <dbReference type="NCBI Taxonomy" id="103838"/>
    <lineage>
        <taxon>Bacteria</taxon>
        <taxon>Bacillati</taxon>
        <taxon>Actinomycetota</taxon>
        <taxon>Actinomycetes</taxon>
        <taxon>Streptosporangiales</taxon>
        <taxon>Streptosporangiaceae</taxon>
        <taxon>Nonomuraea</taxon>
    </lineage>
</organism>
<dbReference type="PANTHER" id="PTHR31776">
    <property type="entry name" value="ALPHA-L-ARABINOFURANOSIDASE 1"/>
    <property type="match status" value="1"/>
</dbReference>
<dbReference type="AlphaFoldDB" id="A0A5S4FL14"/>
<dbReference type="Gene3D" id="3.20.20.80">
    <property type="entry name" value="Glycosidases"/>
    <property type="match status" value="1"/>
</dbReference>
<accession>A0A5S4FL14</accession>
<dbReference type="Pfam" id="PF06964">
    <property type="entry name" value="Alpha-L-AF_C"/>
    <property type="match status" value="1"/>
</dbReference>
<protein>
    <recommendedName>
        <fullName evidence="3">non-reducing end alpha-L-arabinofuranosidase</fullName>
        <ecNumber evidence="3">3.2.1.55</ecNumber>
    </recommendedName>
</protein>
<gene>
    <name evidence="10" type="ORF">ETD86_15430</name>
</gene>